<evidence type="ECO:0000259" key="1">
    <source>
        <dbReference type="Pfam" id="PF00535"/>
    </source>
</evidence>
<organism evidence="2">
    <name type="scientific">Deinococcus sp. VB142</name>
    <dbReference type="NCBI Taxonomy" id="3112952"/>
    <lineage>
        <taxon>Bacteria</taxon>
        <taxon>Thermotogati</taxon>
        <taxon>Deinococcota</taxon>
        <taxon>Deinococci</taxon>
        <taxon>Deinococcales</taxon>
        <taxon>Deinococcaceae</taxon>
        <taxon>Deinococcus</taxon>
    </lineage>
</organism>
<dbReference type="RefSeq" id="WP_339093897.1">
    <property type="nucleotide sequence ID" value="NZ_CP149782.1"/>
</dbReference>
<dbReference type="EC" id="2.4.-.-" evidence="2"/>
<reference evidence="2" key="1">
    <citation type="submission" date="2024-03" db="EMBL/GenBank/DDBJ databases">
        <title>Deinococcus weizhi sp. nov., isolated from human skin.</title>
        <authorList>
            <person name="Wei Z."/>
            <person name="Tian F."/>
            <person name="Yang C."/>
            <person name="Xin L.T."/>
            <person name="Wen Z.J."/>
            <person name="Lan K.C."/>
            <person name="Yu L."/>
            <person name="Zhe W."/>
            <person name="Dan F.D."/>
            <person name="Jun W."/>
            <person name="Rui Z."/>
            <person name="Yong X.J."/>
            <person name="Ting Y."/>
            <person name="Wei X."/>
            <person name="Xu Z.G."/>
            <person name="Xin Z."/>
            <person name="Dong F.G."/>
            <person name="Ni X.M."/>
            <person name="Zheng M.G."/>
            <person name="Chun Y."/>
            <person name="Qian W.X."/>
        </authorList>
    </citation>
    <scope>NUCLEOTIDE SEQUENCE</scope>
    <source>
        <strain evidence="2">VB142</strain>
    </source>
</reference>
<dbReference type="EMBL" id="CP149782">
    <property type="protein sequence ID" value="WYF43323.1"/>
    <property type="molecule type" value="Genomic_DNA"/>
</dbReference>
<protein>
    <submittedName>
        <fullName evidence="2">Glycosyltransferase</fullName>
        <ecNumber evidence="2">2.4.-.-</ecNumber>
    </submittedName>
</protein>
<dbReference type="InterPro" id="IPR001173">
    <property type="entry name" value="Glyco_trans_2-like"/>
</dbReference>
<dbReference type="SUPFAM" id="SSF53448">
    <property type="entry name" value="Nucleotide-diphospho-sugar transferases"/>
    <property type="match status" value="1"/>
</dbReference>
<keyword evidence="2" id="KW-0328">Glycosyltransferase</keyword>
<evidence type="ECO:0000313" key="2">
    <source>
        <dbReference type="EMBL" id="WYF43323.1"/>
    </source>
</evidence>
<dbReference type="InterPro" id="IPR029044">
    <property type="entry name" value="Nucleotide-diphossugar_trans"/>
</dbReference>
<dbReference type="Pfam" id="PF00535">
    <property type="entry name" value="Glycos_transf_2"/>
    <property type="match status" value="1"/>
</dbReference>
<dbReference type="Gene3D" id="3.90.550.10">
    <property type="entry name" value="Spore Coat Polysaccharide Biosynthesis Protein SpsA, Chain A"/>
    <property type="match status" value="1"/>
</dbReference>
<name>A0AAU6PZ81_9DEIO</name>
<dbReference type="GO" id="GO:0016757">
    <property type="term" value="F:glycosyltransferase activity"/>
    <property type="evidence" value="ECO:0007669"/>
    <property type="project" value="UniProtKB-KW"/>
</dbReference>
<sequence length="312" mass="35153">MKRLSKSNLGIVVVCYDTGADFIQRLSKYIVVSNNVILVINKFSSFKKQQDLIHSVAEVFHSNISDGSLRIEELPDNLGIAAAMNHGIRQLMDKCEWVLFFDDDTMLNCQNVDELSDELNGAITYIGDRKLGIFALGYHADDSQVDSRHDKDAGATHYIEKYAVISSGSIIAVDTFKKFGLFEEGYFIDSVDVEYALRLKAGKFAIVQSSKPLMIHPIGRRYEINLLGKKILFSEHNSIRCYYIGRNRIAVGIKYMKQFPEIFLYSQLQTLFHIGRIVAFEDKKLVKIIRMLRGVAHGLTGKSGKLIPGGSK</sequence>
<proteinExistence type="predicted"/>
<keyword evidence="2" id="KW-0808">Transferase</keyword>
<dbReference type="AlphaFoldDB" id="A0AAU6PZ81"/>
<feature type="domain" description="Glycosyltransferase 2-like" evidence="1">
    <location>
        <begin position="55"/>
        <end position="107"/>
    </location>
</feature>
<accession>A0AAU6PZ81</accession>
<gene>
    <name evidence="2" type="ORF">WDJ50_07735</name>
</gene>